<dbReference type="PANTHER" id="PTHR43280:SF28">
    <property type="entry name" value="HTH-TYPE TRANSCRIPTIONAL ACTIVATOR RHAS"/>
    <property type="match status" value="1"/>
</dbReference>
<comment type="caution">
    <text evidence="5">The sequence shown here is derived from an EMBL/GenBank/DDBJ whole genome shotgun (WGS) entry which is preliminary data.</text>
</comment>
<dbReference type="InterPro" id="IPR018062">
    <property type="entry name" value="HTH_AraC-typ_CS"/>
</dbReference>
<evidence type="ECO:0000256" key="2">
    <source>
        <dbReference type="ARBA" id="ARBA00023125"/>
    </source>
</evidence>
<sequence length="260" mass="29690">MEFQQSDLVLLEMGGLLNLGTRSPVKLGEGDIVIGRKITLSNPSVKDFIVVRGFGFKKTEHSQQLKIPIIVKRSNVDERISSVLASFTYITNYQKLAANIEAIIPLINCIIENAGCEIAISDRKETKNGKIDKRLIFVNRYIREHYKEPLTLQLLSELIKCNPIYLSNTYSRVFKIPPMRFLQVYRMKKAQQFLLETNLSICEVAEMIGYVSYSQFNEIFKKYYNVTPGQYRINHPSSRAGMISGGDGMDQSIKSKQFDI</sequence>
<organism evidence="5 6">
    <name type="scientific">Paenibacillus xylanexedens</name>
    <dbReference type="NCBI Taxonomy" id="528191"/>
    <lineage>
        <taxon>Bacteria</taxon>
        <taxon>Bacillati</taxon>
        <taxon>Bacillota</taxon>
        <taxon>Bacilli</taxon>
        <taxon>Bacillales</taxon>
        <taxon>Paenibacillaceae</taxon>
        <taxon>Paenibacillus</taxon>
    </lineage>
</organism>
<dbReference type="PRINTS" id="PR00032">
    <property type="entry name" value="HTHARAC"/>
</dbReference>
<dbReference type="PANTHER" id="PTHR43280">
    <property type="entry name" value="ARAC-FAMILY TRANSCRIPTIONAL REGULATOR"/>
    <property type="match status" value="1"/>
</dbReference>
<dbReference type="Pfam" id="PF12833">
    <property type="entry name" value="HTH_18"/>
    <property type="match status" value="1"/>
</dbReference>
<dbReference type="EMBL" id="JAGIKV010000007">
    <property type="protein sequence ID" value="MBP2245843.1"/>
    <property type="molecule type" value="Genomic_DNA"/>
</dbReference>
<dbReference type="Proteomes" id="UP000810207">
    <property type="component" value="Unassembled WGS sequence"/>
</dbReference>
<gene>
    <name evidence="5" type="ORF">J2Z28_002461</name>
</gene>
<dbReference type="PROSITE" id="PS00041">
    <property type="entry name" value="HTH_ARAC_FAMILY_1"/>
    <property type="match status" value="1"/>
</dbReference>
<name>A0ABS4RSH4_PAEXY</name>
<reference evidence="5 6" key="1">
    <citation type="submission" date="2021-03" db="EMBL/GenBank/DDBJ databases">
        <title>Genomic Encyclopedia of Type Strains, Phase IV (KMG-IV): sequencing the most valuable type-strain genomes for metagenomic binning, comparative biology and taxonomic classification.</title>
        <authorList>
            <person name="Goeker M."/>
        </authorList>
    </citation>
    <scope>NUCLEOTIDE SEQUENCE [LARGE SCALE GENOMIC DNA]</scope>
    <source>
        <strain evidence="5 6">DSM 21292</strain>
    </source>
</reference>
<dbReference type="InterPro" id="IPR020449">
    <property type="entry name" value="Tscrpt_reg_AraC-type_HTH"/>
</dbReference>
<protein>
    <submittedName>
        <fullName evidence="5">AraC-like DNA-binding protein</fullName>
    </submittedName>
</protein>
<keyword evidence="6" id="KW-1185">Reference proteome</keyword>
<feature type="domain" description="HTH araC/xylS-type" evidence="4">
    <location>
        <begin position="136"/>
        <end position="234"/>
    </location>
</feature>
<proteinExistence type="predicted"/>
<evidence type="ECO:0000256" key="1">
    <source>
        <dbReference type="ARBA" id="ARBA00023015"/>
    </source>
</evidence>
<evidence type="ECO:0000259" key="4">
    <source>
        <dbReference type="PROSITE" id="PS01124"/>
    </source>
</evidence>
<evidence type="ECO:0000256" key="3">
    <source>
        <dbReference type="ARBA" id="ARBA00023163"/>
    </source>
</evidence>
<accession>A0ABS4RSH4</accession>
<keyword evidence="2" id="KW-0238">DNA-binding</keyword>
<evidence type="ECO:0000313" key="6">
    <source>
        <dbReference type="Proteomes" id="UP000810207"/>
    </source>
</evidence>
<dbReference type="PROSITE" id="PS01124">
    <property type="entry name" value="HTH_ARAC_FAMILY_2"/>
    <property type="match status" value="1"/>
</dbReference>
<dbReference type="SMART" id="SM00342">
    <property type="entry name" value="HTH_ARAC"/>
    <property type="match status" value="1"/>
</dbReference>
<dbReference type="SUPFAM" id="SSF46689">
    <property type="entry name" value="Homeodomain-like"/>
    <property type="match status" value="2"/>
</dbReference>
<keyword evidence="1" id="KW-0805">Transcription regulation</keyword>
<keyword evidence="3" id="KW-0804">Transcription</keyword>
<dbReference type="InterPro" id="IPR018060">
    <property type="entry name" value="HTH_AraC"/>
</dbReference>
<dbReference type="InterPro" id="IPR009057">
    <property type="entry name" value="Homeodomain-like_sf"/>
</dbReference>
<dbReference type="Gene3D" id="1.10.10.60">
    <property type="entry name" value="Homeodomain-like"/>
    <property type="match status" value="2"/>
</dbReference>
<evidence type="ECO:0000313" key="5">
    <source>
        <dbReference type="EMBL" id="MBP2245843.1"/>
    </source>
</evidence>